<dbReference type="AlphaFoldDB" id="A0A0E9RJE7"/>
<evidence type="ECO:0000256" key="1">
    <source>
        <dbReference type="SAM" id="Phobius"/>
    </source>
</evidence>
<keyword evidence="1" id="KW-1133">Transmembrane helix</keyword>
<reference evidence="2" key="1">
    <citation type="submission" date="2014-11" db="EMBL/GenBank/DDBJ databases">
        <authorList>
            <person name="Amaro Gonzalez C."/>
        </authorList>
    </citation>
    <scope>NUCLEOTIDE SEQUENCE</scope>
</reference>
<keyword evidence="1" id="KW-0812">Transmembrane</keyword>
<keyword evidence="1" id="KW-0472">Membrane</keyword>
<reference evidence="2" key="2">
    <citation type="journal article" date="2015" name="Fish Shellfish Immunol.">
        <title>Early steps in the European eel (Anguilla anguilla)-Vibrio vulnificus interaction in the gills: Role of the RtxA13 toxin.</title>
        <authorList>
            <person name="Callol A."/>
            <person name="Pajuelo D."/>
            <person name="Ebbesson L."/>
            <person name="Teles M."/>
            <person name="MacKenzie S."/>
            <person name="Amaro C."/>
        </authorList>
    </citation>
    <scope>NUCLEOTIDE SEQUENCE</scope>
</reference>
<protein>
    <submittedName>
        <fullName evidence="2">Uncharacterized protein</fullName>
    </submittedName>
</protein>
<dbReference type="EMBL" id="GBXM01079987">
    <property type="protein sequence ID" value="JAH28590.1"/>
    <property type="molecule type" value="Transcribed_RNA"/>
</dbReference>
<evidence type="ECO:0000313" key="2">
    <source>
        <dbReference type="EMBL" id="JAH28590.1"/>
    </source>
</evidence>
<organism evidence="2">
    <name type="scientific">Anguilla anguilla</name>
    <name type="common">European freshwater eel</name>
    <name type="synonym">Muraena anguilla</name>
    <dbReference type="NCBI Taxonomy" id="7936"/>
    <lineage>
        <taxon>Eukaryota</taxon>
        <taxon>Metazoa</taxon>
        <taxon>Chordata</taxon>
        <taxon>Craniata</taxon>
        <taxon>Vertebrata</taxon>
        <taxon>Euteleostomi</taxon>
        <taxon>Actinopterygii</taxon>
        <taxon>Neopterygii</taxon>
        <taxon>Teleostei</taxon>
        <taxon>Anguilliformes</taxon>
        <taxon>Anguillidae</taxon>
        <taxon>Anguilla</taxon>
    </lineage>
</organism>
<name>A0A0E9RJE7_ANGAN</name>
<accession>A0A0E9RJE7</accession>
<proteinExistence type="predicted"/>
<feature type="transmembrane region" description="Helical" evidence="1">
    <location>
        <begin position="22"/>
        <end position="43"/>
    </location>
</feature>
<sequence>MGGVWWPLQIYIITTGNTARHFLWGFFISQLLQALFFLKCFYFNNHTKTEIHS</sequence>